<dbReference type="RefSeq" id="WP_148455076.1">
    <property type="nucleotide sequence ID" value="NZ_VSDO01000004.1"/>
</dbReference>
<reference evidence="2 3" key="1">
    <citation type="submission" date="2019-08" db="EMBL/GenBank/DDBJ databases">
        <title>Genome sequencing of Paenibacillus faecis DSM 23593(T).</title>
        <authorList>
            <person name="Kook J.-K."/>
            <person name="Park S.-N."/>
            <person name="Lim Y.K."/>
        </authorList>
    </citation>
    <scope>NUCLEOTIDE SEQUENCE [LARGE SCALE GENOMIC DNA]</scope>
    <source>
        <strain evidence="2 3">DSM 23593</strain>
    </source>
</reference>
<keyword evidence="3" id="KW-1185">Reference proteome</keyword>
<sequence length="63" mass="6404">MRPTPADAADAASIPAWAAPSVKAALGTGLLTGDPDGRFRPDQAVTGAEAAVAVYRLQEGLNR</sequence>
<feature type="domain" description="SLH" evidence="1">
    <location>
        <begin position="5"/>
        <end position="63"/>
    </location>
</feature>
<dbReference type="Pfam" id="PF00395">
    <property type="entry name" value="SLH"/>
    <property type="match status" value="1"/>
</dbReference>
<protein>
    <submittedName>
        <fullName evidence="2">S-layer homology domain-containing protein</fullName>
    </submittedName>
</protein>
<dbReference type="InterPro" id="IPR001119">
    <property type="entry name" value="SLH_dom"/>
</dbReference>
<accession>A0A5D0CP50</accession>
<dbReference type="AlphaFoldDB" id="A0A5D0CP50"/>
<dbReference type="EMBL" id="VSDO01000004">
    <property type="protein sequence ID" value="TYA11340.1"/>
    <property type="molecule type" value="Genomic_DNA"/>
</dbReference>
<name>A0A5D0CP50_9BACL</name>
<evidence type="ECO:0000313" key="3">
    <source>
        <dbReference type="Proteomes" id="UP000325218"/>
    </source>
</evidence>
<evidence type="ECO:0000313" key="2">
    <source>
        <dbReference type="EMBL" id="TYA11340.1"/>
    </source>
</evidence>
<evidence type="ECO:0000259" key="1">
    <source>
        <dbReference type="PROSITE" id="PS51272"/>
    </source>
</evidence>
<dbReference type="PROSITE" id="PS51272">
    <property type="entry name" value="SLH"/>
    <property type="match status" value="1"/>
</dbReference>
<organism evidence="2 3">
    <name type="scientific">Paenibacillus faecis</name>
    <dbReference type="NCBI Taxonomy" id="862114"/>
    <lineage>
        <taxon>Bacteria</taxon>
        <taxon>Bacillati</taxon>
        <taxon>Bacillota</taxon>
        <taxon>Bacilli</taxon>
        <taxon>Bacillales</taxon>
        <taxon>Paenibacillaceae</taxon>
        <taxon>Paenibacillus</taxon>
    </lineage>
</organism>
<gene>
    <name evidence="2" type="ORF">FRY98_19480</name>
</gene>
<dbReference type="Proteomes" id="UP000325218">
    <property type="component" value="Unassembled WGS sequence"/>
</dbReference>
<comment type="caution">
    <text evidence="2">The sequence shown here is derived from an EMBL/GenBank/DDBJ whole genome shotgun (WGS) entry which is preliminary data.</text>
</comment>
<proteinExistence type="predicted"/>